<dbReference type="KEGG" id="fal:FRAAL4091"/>
<evidence type="ECO:0000256" key="1">
    <source>
        <dbReference type="SAM" id="MobiDB-lite"/>
    </source>
</evidence>
<accession>Q0RID6</accession>
<evidence type="ECO:0000313" key="3">
    <source>
        <dbReference type="Proteomes" id="UP000000657"/>
    </source>
</evidence>
<reference evidence="2 3" key="1">
    <citation type="journal article" date="2007" name="Genome Res.">
        <title>Genome characteristics of facultatively symbiotic Frankia sp. strains reflect host range and host plant biogeography.</title>
        <authorList>
            <person name="Normand P."/>
            <person name="Lapierre P."/>
            <person name="Tisa L.S."/>
            <person name="Gogarten J.P."/>
            <person name="Alloisio N."/>
            <person name="Bagnarol E."/>
            <person name="Bassi C.A."/>
            <person name="Berry A.M."/>
            <person name="Bickhart D.M."/>
            <person name="Choisne N."/>
            <person name="Couloux A."/>
            <person name="Cournoyer B."/>
            <person name="Cruveiller S."/>
            <person name="Daubin V."/>
            <person name="Demange N."/>
            <person name="Francino M.P."/>
            <person name="Goltsman E."/>
            <person name="Huang Y."/>
            <person name="Kopp O.R."/>
            <person name="Labarre L."/>
            <person name="Lapidus A."/>
            <person name="Lavire C."/>
            <person name="Marechal J."/>
            <person name="Martinez M."/>
            <person name="Mastronunzio J.E."/>
            <person name="Mullin B.C."/>
            <person name="Niemann J."/>
            <person name="Pujic P."/>
            <person name="Rawnsley T."/>
            <person name="Rouy Z."/>
            <person name="Schenowitz C."/>
            <person name="Sellstedt A."/>
            <person name="Tavares F."/>
            <person name="Tomkins J.P."/>
            <person name="Vallenet D."/>
            <person name="Valverde C."/>
            <person name="Wall L.G."/>
            <person name="Wang Y."/>
            <person name="Medigue C."/>
            <person name="Benson D.R."/>
        </authorList>
    </citation>
    <scope>NUCLEOTIDE SEQUENCE [LARGE SCALE GENOMIC DNA]</scope>
    <source>
        <strain evidence="3">DSM 45986 / CECT 9034 / ACN14a</strain>
    </source>
</reference>
<dbReference type="HOGENOM" id="CLU_3365115_0_0_11"/>
<dbReference type="STRING" id="326424.FRAAL4091"/>
<keyword evidence="3" id="KW-1185">Reference proteome</keyword>
<gene>
    <name evidence="2" type="ordered locus">FRAAL4091</name>
</gene>
<dbReference type="EMBL" id="CT573213">
    <property type="protein sequence ID" value="CAJ62733.1"/>
    <property type="molecule type" value="Genomic_DNA"/>
</dbReference>
<evidence type="ECO:0000313" key="2">
    <source>
        <dbReference type="EMBL" id="CAJ62733.1"/>
    </source>
</evidence>
<protein>
    <submittedName>
        <fullName evidence="2">Uncharacterized protein</fullName>
    </submittedName>
</protein>
<dbReference type="Proteomes" id="UP000000657">
    <property type="component" value="Chromosome"/>
</dbReference>
<feature type="region of interest" description="Disordered" evidence="1">
    <location>
        <begin position="1"/>
        <end position="35"/>
    </location>
</feature>
<name>Q0RID6_FRAAA</name>
<proteinExistence type="predicted"/>
<sequence>MARPTGPTPGEYRGSTVLDPMGPREPSVFDLTALT</sequence>
<dbReference type="AlphaFoldDB" id="Q0RID6"/>
<organism evidence="2 3">
    <name type="scientific">Frankia alni (strain DSM 45986 / CECT 9034 / ACN14a)</name>
    <dbReference type="NCBI Taxonomy" id="326424"/>
    <lineage>
        <taxon>Bacteria</taxon>
        <taxon>Bacillati</taxon>
        <taxon>Actinomycetota</taxon>
        <taxon>Actinomycetes</taxon>
        <taxon>Frankiales</taxon>
        <taxon>Frankiaceae</taxon>
        <taxon>Frankia</taxon>
    </lineage>
</organism>